<dbReference type="EMBL" id="CP098242">
    <property type="protein sequence ID" value="WAW10867.1"/>
    <property type="molecule type" value="Genomic_DNA"/>
</dbReference>
<sequence>MKAAKQRSEWGVVIGRGIVMFILLVAMGWGGLLWHYTRPHSLLPGQSASWKISALTATLATGWGLGDTVMIWPPGHRLPVRVDKWLPGQYGSMPVAHQERLAMEWVMMKKVPWAAGAVVFIIFAGFYTYRRFGVRHER</sequence>
<reference evidence="2" key="1">
    <citation type="journal article" date="2022" name="Front. Microbiol.">
        <title>New perspectives on an old grouping: The genomic and phenotypic variability of Oxalobacter formigenes and the implications for calcium oxalate stone prevention.</title>
        <authorList>
            <person name="Chmiel J.A."/>
            <person name="Carr C."/>
            <person name="Stuivenberg G.A."/>
            <person name="Venema R."/>
            <person name="Chanyi R.M."/>
            <person name="Al K.F."/>
            <person name="Giguere D."/>
            <person name="Say H."/>
            <person name="Akouris P.P."/>
            <person name="Dominguez Romero S.A."/>
            <person name="Kwong A."/>
            <person name="Tai V."/>
            <person name="Koval S.F."/>
            <person name="Razvi H."/>
            <person name="Bjazevic J."/>
            <person name="Burton J.P."/>
        </authorList>
    </citation>
    <scope>NUCLEOTIDE SEQUENCE</scope>
    <source>
        <strain evidence="2">WoOx3</strain>
    </source>
</reference>
<feature type="transmembrane region" description="Helical" evidence="1">
    <location>
        <begin position="111"/>
        <end position="129"/>
    </location>
</feature>
<dbReference type="Proteomes" id="UP001156215">
    <property type="component" value="Chromosome"/>
</dbReference>
<organism evidence="2 3">
    <name type="scientific">Oxalobacter vibrioformis</name>
    <dbReference type="NCBI Taxonomy" id="933080"/>
    <lineage>
        <taxon>Bacteria</taxon>
        <taxon>Pseudomonadati</taxon>
        <taxon>Pseudomonadota</taxon>
        <taxon>Betaproteobacteria</taxon>
        <taxon>Burkholderiales</taxon>
        <taxon>Oxalobacteraceae</taxon>
        <taxon>Oxalobacter</taxon>
    </lineage>
</organism>
<protein>
    <submittedName>
        <fullName evidence="2">Uncharacterized protein</fullName>
    </submittedName>
</protein>
<evidence type="ECO:0000313" key="2">
    <source>
        <dbReference type="EMBL" id="WAW10867.1"/>
    </source>
</evidence>
<keyword evidence="1" id="KW-0472">Membrane</keyword>
<dbReference type="KEGG" id="ovb:NB640_04265"/>
<dbReference type="AlphaFoldDB" id="A0A9E9M0E2"/>
<proteinExistence type="predicted"/>
<dbReference type="RefSeq" id="WP_269309934.1">
    <property type="nucleotide sequence ID" value="NZ_CP098242.1"/>
</dbReference>
<gene>
    <name evidence="2" type="ORF">NB640_04265</name>
</gene>
<evidence type="ECO:0000256" key="1">
    <source>
        <dbReference type="SAM" id="Phobius"/>
    </source>
</evidence>
<accession>A0A9E9M0E2</accession>
<feature type="transmembrane region" description="Helical" evidence="1">
    <location>
        <begin position="12"/>
        <end position="34"/>
    </location>
</feature>
<evidence type="ECO:0000313" key="3">
    <source>
        <dbReference type="Proteomes" id="UP001156215"/>
    </source>
</evidence>
<keyword evidence="1" id="KW-1133">Transmembrane helix</keyword>
<keyword evidence="3" id="KW-1185">Reference proteome</keyword>
<name>A0A9E9M0E2_9BURK</name>
<keyword evidence="1" id="KW-0812">Transmembrane</keyword>